<dbReference type="AlphaFoldDB" id="F0WG52"/>
<dbReference type="PROSITE" id="PS01159">
    <property type="entry name" value="WW_DOMAIN_1"/>
    <property type="match status" value="1"/>
</dbReference>
<feature type="compositionally biased region" description="Polar residues" evidence="1">
    <location>
        <begin position="182"/>
        <end position="196"/>
    </location>
</feature>
<evidence type="ECO:0000256" key="1">
    <source>
        <dbReference type="SAM" id="MobiDB-lite"/>
    </source>
</evidence>
<evidence type="ECO:0000313" key="3">
    <source>
        <dbReference type="EMBL" id="CCA20187.1"/>
    </source>
</evidence>
<gene>
    <name evidence="3" type="primary">AlNc14C88G5582</name>
    <name evidence="3" type="ORF">ALNC14_063300</name>
</gene>
<feature type="region of interest" description="Disordered" evidence="1">
    <location>
        <begin position="161"/>
        <end position="196"/>
    </location>
</feature>
<dbReference type="Gene3D" id="2.20.70.10">
    <property type="match status" value="1"/>
</dbReference>
<reference evidence="3" key="1">
    <citation type="journal article" date="2011" name="PLoS Biol.">
        <title>Gene gain and loss during evolution of obligate parasitism in the white rust pathogen of Arabidopsis thaliana.</title>
        <authorList>
            <person name="Kemen E."/>
            <person name="Gardiner A."/>
            <person name="Schultz-Larsen T."/>
            <person name="Kemen A.C."/>
            <person name="Balmuth A.L."/>
            <person name="Robert-Seilaniantz A."/>
            <person name="Bailey K."/>
            <person name="Holub E."/>
            <person name="Studholme D.J."/>
            <person name="Maclean D."/>
            <person name="Jones J.D."/>
        </authorList>
    </citation>
    <scope>NUCLEOTIDE SEQUENCE</scope>
</reference>
<dbReference type="EMBL" id="FR824133">
    <property type="protein sequence ID" value="CCA20187.1"/>
    <property type="molecule type" value="Genomic_DNA"/>
</dbReference>
<dbReference type="InterPro" id="IPR001202">
    <property type="entry name" value="WW_dom"/>
</dbReference>
<reference evidence="3" key="2">
    <citation type="submission" date="2011-02" db="EMBL/GenBank/DDBJ databases">
        <authorList>
            <person name="MacLean D."/>
        </authorList>
    </citation>
    <scope>NUCLEOTIDE SEQUENCE</scope>
</reference>
<feature type="domain" description="WW" evidence="2">
    <location>
        <begin position="71"/>
        <end position="98"/>
    </location>
</feature>
<dbReference type="HOGENOM" id="CLU_105648_0_0_1"/>
<dbReference type="SUPFAM" id="SSF51045">
    <property type="entry name" value="WW domain"/>
    <property type="match status" value="1"/>
</dbReference>
<sequence>MASRGVNGASESTLNDRFIRCEGCHVNIPKEDMIKAGKCTVCQRIPSNVEQIELVEFIDPTPKTISKKKRWTVLISRKGREYYHNTETGEECWEKPADFDAFASEEGQFVPFKNDAVKNAVLMEQAKYEASKLGVPVQLIEAKTPRTDAFENKLEMMKTRASADFTAADSGDHSQQEEPLQAANQKGTKETTCSVM</sequence>
<dbReference type="InterPro" id="IPR036020">
    <property type="entry name" value="WW_dom_sf"/>
</dbReference>
<protein>
    <submittedName>
        <fullName evidence="3">Uncharacterized protein AlNc14C88G5582</fullName>
    </submittedName>
</protein>
<dbReference type="PROSITE" id="PS50020">
    <property type="entry name" value="WW_DOMAIN_2"/>
    <property type="match status" value="1"/>
</dbReference>
<dbReference type="Pfam" id="PF00397">
    <property type="entry name" value="WW"/>
    <property type="match status" value="1"/>
</dbReference>
<dbReference type="SMART" id="SM00456">
    <property type="entry name" value="WW"/>
    <property type="match status" value="1"/>
</dbReference>
<proteinExistence type="predicted"/>
<name>F0WG52_9STRA</name>
<dbReference type="CDD" id="cd00201">
    <property type="entry name" value="WW"/>
    <property type="match status" value="1"/>
</dbReference>
<organism evidence="3">
    <name type="scientific">Albugo laibachii Nc14</name>
    <dbReference type="NCBI Taxonomy" id="890382"/>
    <lineage>
        <taxon>Eukaryota</taxon>
        <taxon>Sar</taxon>
        <taxon>Stramenopiles</taxon>
        <taxon>Oomycota</taxon>
        <taxon>Peronosporomycetes</taxon>
        <taxon>Albuginales</taxon>
        <taxon>Albuginaceae</taxon>
        <taxon>Albugo</taxon>
    </lineage>
</organism>
<accession>F0WG52</accession>
<evidence type="ECO:0000259" key="2">
    <source>
        <dbReference type="PROSITE" id="PS50020"/>
    </source>
</evidence>